<evidence type="ECO:0000256" key="2">
    <source>
        <dbReference type="ARBA" id="ARBA00022980"/>
    </source>
</evidence>
<dbReference type="OrthoDB" id="1747252at2759"/>
<gene>
    <name evidence="5" type="ORF">M408DRAFT_331933</name>
</gene>
<dbReference type="GO" id="GO:0006412">
    <property type="term" value="P:translation"/>
    <property type="evidence" value="ECO:0007669"/>
    <property type="project" value="InterPro"/>
</dbReference>
<dbReference type="InterPro" id="IPR002143">
    <property type="entry name" value="Ribosomal_uL1"/>
</dbReference>
<comment type="similarity">
    <text evidence="1 4">Belongs to the universal ribosomal protein uL1 family.</text>
</comment>
<dbReference type="Gene3D" id="3.40.50.790">
    <property type="match status" value="1"/>
</dbReference>
<sequence>MSMDEAIRVLRAVEVRSPWSAYELLVKTAVMRGRPVPRGQLELPKDPRMHQDVVLYFADEGRAEEALQAGASFAGGADLIPKVLSGEIQPTKVFSTPSLIPVITPKLARFLGPKNLMPSIKKGTVSDDIAGTIKATQGSFAWKGDKMGTIQAVIGRMHFAPEDVIANIKAFMKSVHENSRDPDDALTQRKSKKMNSVSILSVRLSSRQGPGIQLEHV</sequence>
<organism evidence="5 6">
    <name type="scientific">Serendipita vermifera MAFF 305830</name>
    <dbReference type="NCBI Taxonomy" id="933852"/>
    <lineage>
        <taxon>Eukaryota</taxon>
        <taxon>Fungi</taxon>
        <taxon>Dikarya</taxon>
        <taxon>Basidiomycota</taxon>
        <taxon>Agaricomycotina</taxon>
        <taxon>Agaricomycetes</taxon>
        <taxon>Sebacinales</taxon>
        <taxon>Serendipitaceae</taxon>
        <taxon>Serendipita</taxon>
    </lineage>
</organism>
<evidence type="ECO:0000313" key="5">
    <source>
        <dbReference type="EMBL" id="KIM24181.1"/>
    </source>
</evidence>
<dbReference type="PIRSF" id="PIRSF002155">
    <property type="entry name" value="Ribosomal_L1"/>
    <property type="match status" value="1"/>
</dbReference>
<dbReference type="InterPro" id="IPR023674">
    <property type="entry name" value="Ribosomal_uL1-like"/>
</dbReference>
<dbReference type="CDD" id="cd00403">
    <property type="entry name" value="Ribosomal_L1"/>
    <property type="match status" value="1"/>
</dbReference>
<dbReference type="PROSITE" id="PS01199">
    <property type="entry name" value="RIBOSOMAL_L1"/>
    <property type="match status" value="1"/>
</dbReference>
<dbReference type="PANTHER" id="PTHR36427:SF3">
    <property type="entry name" value="LARGE RIBOSOMAL SUBUNIT PROTEIN UL1M"/>
    <property type="match status" value="1"/>
</dbReference>
<evidence type="ECO:0000313" key="6">
    <source>
        <dbReference type="Proteomes" id="UP000054097"/>
    </source>
</evidence>
<dbReference type="InterPro" id="IPR016095">
    <property type="entry name" value="Ribosomal_uL1_3-a/b-sand"/>
</dbReference>
<accession>A0A0C3AY94</accession>
<dbReference type="STRING" id="933852.A0A0C3AY94"/>
<evidence type="ECO:0000256" key="1">
    <source>
        <dbReference type="ARBA" id="ARBA00010531"/>
    </source>
</evidence>
<keyword evidence="3 4" id="KW-0687">Ribonucleoprotein</keyword>
<dbReference type="SUPFAM" id="SSF56808">
    <property type="entry name" value="Ribosomal protein L1"/>
    <property type="match status" value="1"/>
</dbReference>
<dbReference type="GO" id="GO:0003723">
    <property type="term" value="F:RNA binding"/>
    <property type="evidence" value="ECO:0007669"/>
    <property type="project" value="InterPro"/>
</dbReference>
<dbReference type="GO" id="GO:0003735">
    <property type="term" value="F:structural constituent of ribosome"/>
    <property type="evidence" value="ECO:0007669"/>
    <property type="project" value="InterPro"/>
</dbReference>
<protein>
    <recommendedName>
        <fullName evidence="4">Ribosomal protein</fullName>
    </recommendedName>
</protein>
<reference evidence="5 6" key="1">
    <citation type="submission" date="2014-04" db="EMBL/GenBank/DDBJ databases">
        <authorList>
            <consortium name="DOE Joint Genome Institute"/>
            <person name="Kuo A."/>
            <person name="Zuccaro A."/>
            <person name="Kohler A."/>
            <person name="Nagy L.G."/>
            <person name="Floudas D."/>
            <person name="Copeland A."/>
            <person name="Barry K.W."/>
            <person name="Cichocki N."/>
            <person name="Veneault-Fourrey C."/>
            <person name="LaButti K."/>
            <person name="Lindquist E.A."/>
            <person name="Lipzen A."/>
            <person name="Lundell T."/>
            <person name="Morin E."/>
            <person name="Murat C."/>
            <person name="Sun H."/>
            <person name="Tunlid A."/>
            <person name="Henrissat B."/>
            <person name="Grigoriev I.V."/>
            <person name="Hibbett D.S."/>
            <person name="Martin F."/>
            <person name="Nordberg H.P."/>
            <person name="Cantor M.N."/>
            <person name="Hua S.X."/>
        </authorList>
    </citation>
    <scope>NUCLEOTIDE SEQUENCE [LARGE SCALE GENOMIC DNA]</scope>
    <source>
        <strain evidence="5 6">MAFF 305830</strain>
    </source>
</reference>
<keyword evidence="2 4" id="KW-0689">Ribosomal protein</keyword>
<dbReference type="PANTHER" id="PTHR36427">
    <property type="entry name" value="54S RIBOSOMAL PROTEIN L1, MITOCHONDRIAL"/>
    <property type="match status" value="1"/>
</dbReference>
<keyword evidence="6" id="KW-1185">Reference proteome</keyword>
<dbReference type="AlphaFoldDB" id="A0A0C3AY94"/>
<dbReference type="InterPro" id="IPR028364">
    <property type="entry name" value="Ribosomal_uL1/biogenesis"/>
</dbReference>
<dbReference type="InterPro" id="IPR023673">
    <property type="entry name" value="Ribosomal_uL1_CS"/>
</dbReference>
<evidence type="ECO:0000256" key="4">
    <source>
        <dbReference type="RuleBase" id="RU000659"/>
    </source>
</evidence>
<dbReference type="EMBL" id="KN824327">
    <property type="protein sequence ID" value="KIM24181.1"/>
    <property type="molecule type" value="Genomic_DNA"/>
</dbReference>
<dbReference type="Gene3D" id="3.30.190.20">
    <property type="match status" value="1"/>
</dbReference>
<reference evidence="6" key="2">
    <citation type="submission" date="2015-01" db="EMBL/GenBank/DDBJ databases">
        <title>Evolutionary Origins and Diversification of the Mycorrhizal Mutualists.</title>
        <authorList>
            <consortium name="DOE Joint Genome Institute"/>
            <consortium name="Mycorrhizal Genomics Consortium"/>
            <person name="Kohler A."/>
            <person name="Kuo A."/>
            <person name="Nagy L.G."/>
            <person name="Floudas D."/>
            <person name="Copeland A."/>
            <person name="Barry K.W."/>
            <person name="Cichocki N."/>
            <person name="Veneault-Fourrey C."/>
            <person name="LaButti K."/>
            <person name="Lindquist E.A."/>
            <person name="Lipzen A."/>
            <person name="Lundell T."/>
            <person name="Morin E."/>
            <person name="Murat C."/>
            <person name="Riley R."/>
            <person name="Ohm R."/>
            <person name="Sun H."/>
            <person name="Tunlid A."/>
            <person name="Henrissat B."/>
            <person name="Grigoriev I.V."/>
            <person name="Hibbett D.S."/>
            <person name="Martin F."/>
        </authorList>
    </citation>
    <scope>NUCLEOTIDE SEQUENCE [LARGE SCALE GENOMIC DNA]</scope>
    <source>
        <strain evidence="6">MAFF 305830</strain>
    </source>
</reference>
<proteinExistence type="inferred from homology"/>
<dbReference type="Pfam" id="PF00687">
    <property type="entry name" value="Ribosomal_L1"/>
    <property type="match status" value="1"/>
</dbReference>
<dbReference type="HOGENOM" id="CLU_062853_1_1_1"/>
<name>A0A0C3AY94_SERVB</name>
<dbReference type="GO" id="GO:0005762">
    <property type="term" value="C:mitochondrial large ribosomal subunit"/>
    <property type="evidence" value="ECO:0007669"/>
    <property type="project" value="TreeGrafter"/>
</dbReference>
<dbReference type="Proteomes" id="UP000054097">
    <property type="component" value="Unassembled WGS sequence"/>
</dbReference>
<evidence type="ECO:0000256" key="3">
    <source>
        <dbReference type="ARBA" id="ARBA00023274"/>
    </source>
</evidence>